<gene>
    <name evidence="2" type="primary">LOC107074362</name>
</gene>
<dbReference type="InterPro" id="IPR029625">
    <property type="entry name" value="FAM169"/>
</dbReference>
<protein>
    <submittedName>
        <fullName evidence="2">Soluble lamin-associated protein of 75 kDa-like isoform X1</fullName>
    </submittedName>
</protein>
<reference evidence="2" key="1">
    <citation type="submission" date="2025-08" db="UniProtKB">
        <authorList>
            <consortium name="RefSeq"/>
        </authorList>
    </citation>
    <scope>IDENTIFICATION</scope>
    <source>
        <tissue evidence="2">Whole body</tissue>
    </source>
</reference>
<organism evidence="1 2">
    <name type="scientific">Polistes dominula</name>
    <name type="common">European paper wasp</name>
    <name type="synonym">Vespa dominula</name>
    <dbReference type="NCBI Taxonomy" id="743375"/>
    <lineage>
        <taxon>Eukaryota</taxon>
        <taxon>Metazoa</taxon>
        <taxon>Ecdysozoa</taxon>
        <taxon>Arthropoda</taxon>
        <taxon>Hexapoda</taxon>
        <taxon>Insecta</taxon>
        <taxon>Pterygota</taxon>
        <taxon>Neoptera</taxon>
        <taxon>Endopterygota</taxon>
        <taxon>Hymenoptera</taxon>
        <taxon>Apocrita</taxon>
        <taxon>Aculeata</taxon>
        <taxon>Vespoidea</taxon>
        <taxon>Vespidae</taxon>
        <taxon>Polistinae</taxon>
        <taxon>Polistini</taxon>
        <taxon>Polistes</taxon>
    </lineage>
</organism>
<name>A0ABM1JFH3_POLDO</name>
<sequence>MICTRCTNYEQKTELPRVIQTQLDLKQYNIQGTIHRLDCKKCNKFIAVKVNDDILDINNSFQDKYENNWCEVKTNQERLIYYILCQIIYLEFDTPKAEKLETPFDYADNFDIVLIRWENGIPIGFYTVKPKGTEVYSTNEIYPMPVLDTAYIRSKYRNKGFGTEILFDMIKRFPNEDIGFSKPISNNMLKVLKKFLRNYKEYRLRFWEIADWDIYDSQKLIWFGVKDKLP</sequence>
<dbReference type="GeneID" id="107074362"/>
<dbReference type="PANTHER" id="PTHR22442:SF10">
    <property type="entry name" value="N-ACETYLTRANSFERASE, GNAT FAMILY-RELATED"/>
    <property type="match status" value="1"/>
</dbReference>
<evidence type="ECO:0000313" key="2">
    <source>
        <dbReference type="RefSeq" id="XP_015191211.1"/>
    </source>
</evidence>
<dbReference type="PANTHER" id="PTHR22442">
    <property type="match status" value="1"/>
</dbReference>
<dbReference type="SUPFAM" id="SSF55729">
    <property type="entry name" value="Acyl-CoA N-acyltransferases (Nat)"/>
    <property type="match status" value="1"/>
</dbReference>
<dbReference type="Proteomes" id="UP000694924">
    <property type="component" value="Unplaced"/>
</dbReference>
<dbReference type="Gene3D" id="3.40.630.30">
    <property type="match status" value="1"/>
</dbReference>
<dbReference type="RefSeq" id="XP_015191211.1">
    <property type="nucleotide sequence ID" value="XM_015335725.1"/>
</dbReference>
<evidence type="ECO:0000313" key="1">
    <source>
        <dbReference type="Proteomes" id="UP000694924"/>
    </source>
</evidence>
<proteinExistence type="predicted"/>
<dbReference type="InterPro" id="IPR016181">
    <property type="entry name" value="Acyl_CoA_acyltransferase"/>
</dbReference>
<accession>A0ABM1JFH3</accession>
<keyword evidence="1" id="KW-1185">Reference proteome</keyword>